<dbReference type="InterPro" id="IPR050259">
    <property type="entry name" value="SDR"/>
</dbReference>
<dbReference type="InterPro" id="IPR020904">
    <property type="entry name" value="Sc_DH/Rdtase_CS"/>
</dbReference>
<dbReference type="SMART" id="SM00822">
    <property type="entry name" value="PKS_KR"/>
    <property type="match status" value="1"/>
</dbReference>
<dbReference type="PROSITE" id="PS00061">
    <property type="entry name" value="ADH_SHORT"/>
    <property type="match status" value="1"/>
</dbReference>
<comment type="caution">
    <text evidence="3">The sequence shown here is derived from an EMBL/GenBank/DDBJ whole genome shotgun (WGS) entry which is preliminary data.</text>
</comment>
<dbReference type="SUPFAM" id="SSF51735">
    <property type="entry name" value="NAD(P)-binding Rossmann-fold domains"/>
    <property type="match status" value="1"/>
</dbReference>
<evidence type="ECO:0000256" key="1">
    <source>
        <dbReference type="ARBA" id="ARBA00006484"/>
    </source>
</evidence>
<accession>A0A261VEN8</accession>
<proteinExistence type="inferred from homology"/>
<dbReference type="RefSeq" id="WP_094807724.1">
    <property type="nucleotide sequence ID" value="NZ_NEVT01000008.1"/>
</dbReference>
<dbReference type="GO" id="GO:0032787">
    <property type="term" value="P:monocarboxylic acid metabolic process"/>
    <property type="evidence" value="ECO:0007669"/>
    <property type="project" value="UniProtKB-ARBA"/>
</dbReference>
<name>A0A261VEN8_9BORD</name>
<dbReference type="FunFam" id="3.40.50.720:FF:000084">
    <property type="entry name" value="Short-chain dehydrogenase reductase"/>
    <property type="match status" value="1"/>
</dbReference>
<evidence type="ECO:0000259" key="2">
    <source>
        <dbReference type="SMART" id="SM00822"/>
    </source>
</evidence>
<dbReference type="PANTHER" id="PTHR42879">
    <property type="entry name" value="3-OXOACYL-(ACYL-CARRIER-PROTEIN) REDUCTASE"/>
    <property type="match status" value="1"/>
</dbReference>
<comment type="similarity">
    <text evidence="1">Belongs to the short-chain dehydrogenases/reductases (SDR) family.</text>
</comment>
<dbReference type="PRINTS" id="PR00081">
    <property type="entry name" value="GDHRDH"/>
</dbReference>
<gene>
    <name evidence="3" type="ORF">CAL24_20165</name>
</gene>
<dbReference type="Proteomes" id="UP000215633">
    <property type="component" value="Unassembled WGS sequence"/>
</dbReference>
<evidence type="ECO:0000313" key="4">
    <source>
        <dbReference type="Proteomes" id="UP000215633"/>
    </source>
</evidence>
<evidence type="ECO:0000313" key="3">
    <source>
        <dbReference type="EMBL" id="OZI72604.1"/>
    </source>
</evidence>
<sequence length="259" mass="26069">MQQEQTRVALVTGGASGLGRAAALALAARGDKVAVADLQRDGALSCAQEIAQAGGQAAALAIDVTDDASVERAFQEAEAALGPVDILVNSAGIMGVAPLLDYPIADWERILAVNVTGTFRCARRAGVGMAARGYGRIVNLASISGVRAGIGRAAYGTSKAAVIGLTRQLAMELGPLGITANAVAPGPVVTAMTADAYTPETRAAFEAMLPVGRLGTPEEIAEAIVFLASPGAGYINGHVLAVDGGYLAAGVNRTGSLSR</sequence>
<dbReference type="InterPro" id="IPR057326">
    <property type="entry name" value="KR_dom"/>
</dbReference>
<protein>
    <submittedName>
        <fullName evidence="3">Oxidoreductase</fullName>
    </submittedName>
</protein>
<organism evidence="3 4">
    <name type="scientific">Bordetella genomosp. 2</name>
    <dbReference type="NCBI Taxonomy" id="1983456"/>
    <lineage>
        <taxon>Bacteria</taxon>
        <taxon>Pseudomonadati</taxon>
        <taxon>Pseudomonadota</taxon>
        <taxon>Betaproteobacteria</taxon>
        <taxon>Burkholderiales</taxon>
        <taxon>Alcaligenaceae</taxon>
        <taxon>Bordetella</taxon>
    </lineage>
</organism>
<dbReference type="InterPro" id="IPR002347">
    <property type="entry name" value="SDR_fam"/>
</dbReference>
<keyword evidence="4" id="KW-1185">Reference proteome</keyword>
<dbReference type="PANTHER" id="PTHR42879:SF2">
    <property type="entry name" value="3-OXOACYL-[ACYL-CARRIER-PROTEIN] REDUCTASE FABG"/>
    <property type="match status" value="1"/>
</dbReference>
<dbReference type="AlphaFoldDB" id="A0A261VEN8"/>
<dbReference type="NCBIfam" id="NF009466">
    <property type="entry name" value="PRK12826.1-2"/>
    <property type="match status" value="1"/>
</dbReference>
<dbReference type="Pfam" id="PF13561">
    <property type="entry name" value="adh_short_C2"/>
    <property type="match status" value="1"/>
</dbReference>
<dbReference type="EMBL" id="NEVT01000008">
    <property type="protein sequence ID" value="OZI72604.1"/>
    <property type="molecule type" value="Genomic_DNA"/>
</dbReference>
<dbReference type="PRINTS" id="PR00080">
    <property type="entry name" value="SDRFAMILY"/>
</dbReference>
<dbReference type="NCBIfam" id="NF005559">
    <property type="entry name" value="PRK07231.1"/>
    <property type="match status" value="1"/>
</dbReference>
<feature type="domain" description="Ketoreductase" evidence="2">
    <location>
        <begin position="7"/>
        <end position="186"/>
    </location>
</feature>
<reference evidence="4" key="1">
    <citation type="submission" date="2017-05" db="EMBL/GenBank/DDBJ databases">
        <title>Complete and WGS of Bordetella genogroups.</title>
        <authorList>
            <person name="Spilker T."/>
            <person name="Lipuma J."/>
        </authorList>
    </citation>
    <scope>NUCLEOTIDE SEQUENCE [LARGE SCALE GENOMIC DNA]</scope>
    <source>
        <strain evidence="4">AU8256</strain>
    </source>
</reference>
<dbReference type="InterPro" id="IPR036291">
    <property type="entry name" value="NAD(P)-bd_dom_sf"/>
</dbReference>
<dbReference type="Gene3D" id="3.40.50.720">
    <property type="entry name" value="NAD(P)-binding Rossmann-like Domain"/>
    <property type="match status" value="1"/>
</dbReference>